<dbReference type="PROSITE" id="PS01031">
    <property type="entry name" value="SHSP"/>
    <property type="match status" value="1"/>
</dbReference>
<evidence type="ECO:0000256" key="1">
    <source>
        <dbReference type="PROSITE-ProRule" id="PRU00285"/>
    </source>
</evidence>
<comment type="similarity">
    <text evidence="1 2">Belongs to the small heat shock protein (HSP20) family.</text>
</comment>
<dbReference type="RefSeq" id="WP_215626968.1">
    <property type="nucleotide sequence ID" value="NZ_CP067089.2"/>
</dbReference>
<accession>A0A7T8BB50</accession>
<dbReference type="CDD" id="cd06464">
    <property type="entry name" value="ACD_sHsps-like"/>
    <property type="match status" value="1"/>
</dbReference>
<dbReference type="InterPro" id="IPR008978">
    <property type="entry name" value="HSP20-like_chaperone"/>
</dbReference>
<feature type="domain" description="SHSP" evidence="3">
    <location>
        <begin position="36"/>
        <end position="148"/>
    </location>
</feature>
<evidence type="ECO:0000259" key="3">
    <source>
        <dbReference type="PROSITE" id="PS01031"/>
    </source>
</evidence>
<protein>
    <submittedName>
        <fullName evidence="4">Hsp20/alpha crystallin family protein</fullName>
    </submittedName>
</protein>
<dbReference type="SUPFAM" id="SSF49764">
    <property type="entry name" value="HSP20-like chaperones"/>
    <property type="match status" value="1"/>
</dbReference>
<dbReference type="KEGG" id="bhc:JFL75_01735"/>
<dbReference type="PANTHER" id="PTHR11527">
    <property type="entry name" value="HEAT-SHOCK PROTEIN 20 FAMILY MEMBER"/>
    <property type="match status" value="1"/>
</dbReference>
<evidence type="ECO:0000313" key="5">
    <source>
        <dbReference type="Proteomes" id="UP000595917"/>
    </source>
</evidence>
<proteinExistence type="inferred from homology"/>
<dbReference type="AlphaFoldDB" id="A0A7T8BB50"/>
<dbReference type="EMBL" id="CP067089">
    <property type="protein sequence ID" value="QQO09665.1"/>
    <property type="molecule type" value="Genomic_DNA"/>
</dbReference>
<evidence type="ECO:0000313" key="4">
    <source>
        <dbReference type="EMBL" id="QQO09665.1"/>
    </source>
</evidence>
<reference evidence="4" key="1">
    <citation type="submission" date="2021-01" db="EMBL/GenBank/DDBJ databases">
        <title>Description of Breznakiella homolactica.</title>
        <authorList>
            <person name="Song Y."/>
            <person name="Brune A."/>
        </authorList>
    </citation>
    <scope>NUCLEOTIDE SEQUENCE</scope>
    <source>
        <strain evidence="4">RmG30</strain>
    </source>
</reference>
<dbReference type="Proteomes" id="UP000595917">
    <property type="component" value="Chromosome"/>
</dbReference>
<dbReference type="Pfam" id="PF00011">
    <property type="entry name" value="HSP20"/>
    <property type="match status" value="1"/>
</dbReference>
<organism evidence="4 5">
    <name type="scientific">Breznakiella homolactica</name>
    <dbReference type="NCBI Taxonomy" id="2798577"/>
    <lineage>
        <taxon>Bacteria</taxon>
        <taxon>Pseudomonadati</taxon>
        <taxon>Spirochaetota</taxon>
        <taxon>Spirochaetia</taxon>
        <taxon>Spirochaetales</taxon>
        <taxon>Breznakiellaceae</taxon>
        <taxon>Breznakiella</taxon>
    </lineage>
</organism>
<dbReference type="InterPro" id="IPR031107">
    <property type="entry name" value="Small_HSP"/>
</dbReference>
<dbReference type="InterPro" id="IPR002068">
    <property type="entry name" value="A-crystallin/Hsp20_dom"/>
</dbReference>
<evidence type="ECO:0000256" key="2">
    <source>
        <dbReference type="RuleBase" id="RU003616"/>
    </source>
</evidence>
<keyword evidence="5" id="KW-1185">Reference proteome</keyword>
<sequence length="148" mass="16959">MKSVTLYRPVSIDKALNDFDRYMESFFGDSPLTPAMRSGNFVPAADIRENDEGYTIDVELPGYDEKSVEVHADGRTLTIESKKAEETEKKEDNFVLRERRSSSFSRSFRLPEDADRESISARFKNGILSLEIKKQAEAKKRLIEIESK</sequence>
<name>A0A7T8BB50_9SPIR</name>
<gene>
    <name evidence="4" type="ORF">JFL75_01735</name>
</gene>
<dbReference type="Gene3D" id="2.60.40.790">
    <property type="match status" value="1"/>
</dbReference>